<dbReference type="InterPro" id="IPR050278">
    <property type="entry name" value="Serine_Prot_S9B/DPPIV"/>
</dbReference>
<organism evidence="4 5">
    <name type="scientific">Nicrophorus vespilloides</name>
    <name type="common">Boreal carrion beetle</name>
    <dbReference type="NCBI Taxonomy" id="110193"/>
    <lineage>
        <taxon>Eukaryota</taxon>
        <taxon>Metazoa</taxon>
        <taxon>Ecdysozoa</taxon>
        <taxon>Arthropoda</taxon>
        <taxon>Hexapoda</taxon>
        <taxon>Insecta</taxon>
        <taxon>Pterygota</taxon>
        <taxon>Neoptera</taxon>
        <taxon>Endopterygota</taxon>
        <taxon>Coleoptera</taxon>
        <taxon>Polyphaga</taxon>
        <taxon>Staphyliniformia</taxon>
        <taxon>Silphidae</taxon>
        <taxon>Nicrophorinae</taxon>
        <taxon>Nicrophorus</taxon>
    </lineage>
</organism>
<keyword evidence="4" id="KW-1185">Reference proteome</keyword>
<feature type="signal peptide" evidence="1">
    <location>
        <begin position="1"/>
        <end position="21"/>
    </location>
</feature>
<evidence type="ECO:0000313" key="6">
    <source>
        <dbReference type="RefSeq" id="XP_017770781.1"/>
    </source>
</evidence>
<gene>
    <name evidence="5 6" type="primary">LOC108558390</name>
</gene>
<keyword evidence="1" id="KW-0732">Signal</keyword>
<dbReference type="Pfam" id="PF00930">
    <property type="entry name" value="DPPIV_N"/>
    <property type="match status" value="1"/>
</dbReference>
<proteinExistence type="predicted"/>
<dbReference type="InterPro" id="IPR001375">
    <property type="entry name" value="Peptidase_S9_cat"/>
</dbReference>
<dbReference type="SUPFAM" id="SSF82171">
    <property type="entry name" value="DPP6 N-terminal domain-like"/>
    <property type="match status" value="1"/>
</dbReference>
<protein>
    <submittedName>
        <fullName evidence="5 6">Venom dipeptidyl peptidase 4-like</fullName>
    </submittedName>
</protein>
<evidence type="ECO:0000256" key="1">
    <source>
        <dbReference type="SAM" id="SignalP"/>
    </source>
</evidence>
<dbReference type="GeneID" id="108558390"/>
<dbReference type="SUPFAM" id="SSF53474">
    <property type="entry name" value="alpha/beta-Hydrolases"/>
    <property type="match status" value="1"/>
</dbReference>
<evidence type="ECO:0000259" key="3">
    <source>
        <dbReference type="Pfam" id="PF00930"/>
    </source>
</evidence>
<accession>A0ABM1M880</accession>
<feature type="domain" description="Peptidase S9 prolyl oligopeptidase catalytic" evidence="2">
    <location>
        <begin position="516"/>
        <end position="718"/>
    </location>
</feature>
<dbReference type="InterPro" id="IPR002469">
    <property type="entry name" value="Peptidase_S9B_N"/>
</dbReference>
<dbReference type="RefSeq" id="XP_017770781.1">
    <property type="nucleotide sequence ID" value="XM_017915292.1"/>
</dbReference>
<name>A0ABM1M880_NICVS</name>
<evidence type="ECO:0000259" key="2">
    <source>
        <dbReference type="Pfam" id="PF00326"/>
    </source>
</evidence>
<dbReference type="RefSeq" id="XP_017770780.1">
    <property type="nucleotide sequence ID" value="XM_017915291.1"/>
</dbReference>
<dbReference type="Pfam" id="PF00326">
    <property type="entry name" value="Peptidase_S9"/>
    <property type="match status" value="1"/>
</dbReference>
<dbReference type="Proteomes" id="UP000695000">
    <property type="component" value="Unplaced"/>
</dbReference>
<dbReference type="PANTHER" id="PTHR11731">
    <property type="entry name" value="PROTEASE FAMILY S9B,C DIPEPTIDYL-PEPTIDASE IV-RELATED"/>
    <property type="match status" value="1"/>
</dbReference>
<sequence length="743" mass="84611">MRIDMIKFAFFLVALCAYTRADYLDDFLKGTFASSGWNGTWRSDHELFYKLEDDYVTYDFTTEVTAETLKKSFLEKYKNPVVTISPLNDLYLIRHDENAVFRHSKTAKYAVYDGKNVQEINEGKPLQLCKWSNSMNALVYVSENSLYYIKEAKNVKDVVQVMEGNADTFNGVADWVYEEEVLASGSAVWFSPNDMFLAFIQFTDNNVKDLSYITYGDLTNQYPNVNTIKYPKVATQNPNFKLMVYDVQNKNSKEMSIIEQGKSSNEFVLFGVTWFSNSIVTAYITNRIQNEGSLKECDIMTTKCTDMDTYTSEDGWLEPHMPLFKGTEMFQIKYDNDYSSLVYTANKKSVVLTKDQAVTRIHGVSGDLVYYSGSRPKKYTEQHVYSRNYKDETEPNCLTCDLEVPEGKCKYADASFYKDMSYAVLTCRGPGPASIYISKLADSTLITLEENKELRKKLSAKPDKFKTQDLTIKLTNGNEAFARVYVPGGDSESVKYPVIVNVYGGPGSNQISDAYSFGFEQHLVNRKKFVYVLIDASGSGRRGNTNQFRIYKKLGTLEIEDQIEATKKLLSQLSFVDPENVCIWGWSYGGFATAWALAKDKDHKIFKCGVSVAPVTNFLNYDSIYTERFMGEKKDNEDAYKLTDITAVAEKINGSEFLLVHGNADDNVHYQHSMLLAKALELKNIPFQQMSYPDENHSLKSVLPHLYNTIDNFFDAHLVYNFASSTQPMFALLLSVLALFVYL</sequence>
<evidence type="ECO:0000313" key="4">
    <source>
        <dbReference type="Proteomes" id="UP000695000"/>
    </source>
</evidence>
<feature type="chain" id="PRO_5045022680" evidence="1">
    <location>
        <begin position="22"/>
        <end position="743"/>
    </location>
</feature>
<dbReference type="Gene3D" id="2.140.10.30">
    <property type="entry name" value="Dipeptidylpeptidase IV, N-terminal domain"/>
    <property type="match status" value="1"/>
</dbReference>
<dbReference type="InterPro" id="IPR029058">
    <property type="entry name" value="AB_hydrolase_fold"/>
</dbReference>
<feature type="domain" description="Dipeptidylpeptidase IV N-terminal" evidence="3">
    <location>
        <begin position="89"/>
        <end position="431"/>
    </location>
</feature>
<evidence type="ECO:0000313" key="5">
    <source>
        <dbReference type="RefSeq" id="XP_017770780.1"/>
    </source>
</evidence>
<dbReference type="Gene3D" id="3.40.50.1820">
    <property type="entry name" value="alpha/beta hydrolase"/>
    <property type="match status" value="1"/>
</dbReference>
<dbReference type="PANTHER" id="PTHR11731:SF154">
    <property type="entry name" value="VENOM DIPEPTIDYL PEPTIDASE 4-LIKE PROTEIN"/>
    <property type="match status" value="1"/>
</dbReference>
<reference evidence="5 6" key="1">
    <citation type="submission" date="2025-05" db="UniProtKB">
        <authorList>
            <consortium name="RefSeq"/>
        </authorList>
    </citation>
    <scope>IDENTIFICATION</scope>
    <source>
        <tissue evidence="5 6">Whole Larva</tissue>
    </source>
</reference>